<keyword evidence="4" id="KW-1185">Reference proteome</keyword>
<name>A0ABT4V0V9_9PSEU</name>
<reference evidence="3 4" key="1">
    <citation type="submission" date="2022-11" db="EMBL/GenBank/DDBJ databases">
        <title>Draft genome sequence of Saccharopolyspora sp. WRP15-2 isolated from rhizosphere soils of wild rice in Thailand.</title>
        <authorList>
            <person name="Duangmal K."/>
            <person name="Kammanee S."/>
            <person name="Muangham S."/>
        </authorList>
    </citation>
    <scope>NUCLEOTIDE SEQUENCE [LARGE SCALE GENOMIC DNA]</scope>
    <source>
        <strain evidence="3 4">WRP15-2</strain>
    </source>
</reference>
<sequence>MAPVSVEISGACARLRLCRPEAGNALRGDVVGELLGGLRIAERTPGCCAVVLTAEGDSFCSGIDLSIVESPGSWTAVDGRALWELLSGLATSPLVTVAVVDGRATGGGVGLASSCDFVLAGPNARFRLTELLIGLVPALITPFVSARIGTREVFRRSVLADELDAAEAHALGLADEVVEEPEEALRRILRALRRMPRPEAVGDLKSCHRILDPLPEDYFDHAHRMFERAVTDPGVRSRVQRLREEGLL</sequence>
<dbReference type="PANTHER" id="PTHR42964">
    <property type="entry name" value="ENOYL-COA HYDRATASE"/>
    <property type="match status" value="1"/>
</dbReference>
<dbReference type="InterPro" id="IPR001753">
    <property type="entry name" value="Enoyl-CoA_hydra/iso"/>
</dbReference>
<dbReference type="PROSITE" id="PS00166">
    <property type="entry name" value="ENOYL_COA_HYDRATASE"/>
    <property type="match status" value="1"/>
</dbReference>
<dbReference type="InterPro" id="IPR051683">
    <property type="entry name" value="Enoyl-CoA_Hydratase/Isomerase"/>
</dbReference>
<organism evidence="3 4">
    <name type="scientific">Saccharopolyspora oryzae</name>
    <dbReference type="NCBI Taxonomy" id="2997343"/>
    <lineage>
        <taxon>Bacteria</taxon>
        <taxon>Bacillati</taxon>
        <taxon>Actinomycetota</taxon>
        <taxon>Actinomycetes</taxon>
        <taxon>Pseudonocardiales</taxon>
        <taxon>Pseudonocardiaceae</taxon>
        <taxon>Saccharopolyspora</taxon>
    </lineage>
</organism>
<dbReference type="EMBL" id="JAQGLA010000023">
    <property type="protein sequence ID" value="MDA3627076.1"/>
    <property type="molecule type" value="Genomic_DNA"/>
</dbReference>
<dbReference type="InterPro" id="IPR018376">
    <property type="entry name" value="Enoyl-CoA_hyd/isom_CS"/>
</dbReference>
<accession>A0ABT4V0V9</accession>
<dbReference type="RefSeq" id="WP_270949718.1">
    <property type="nucleotide sequence ID" value="NZ_JAQGLA010000023.1"/>
</dbReference>
<evidence type="ECO:0000256" key="1">
    <source>
        <dbReference type="ARBA" id="ARBA00005254"/>
    </source>
</evidence>
<dbReference type="PANTHER" id="PTHR42964:SF1">
    <property type="entry name" value="POLYKETIDE BIOSYNTHESIS ENOYL-COA HYDRATASE PKSH-RELATED"/>
    <property type="match status" value="1"/>
</dbReference>
<protein>
    <submittedName>
        <fullName evidence="3">Enoyl-CoA hydratase/isomerase family protein</fullName>
    </submittedName>
</protein>
<evidence type="ECO:0000256" key="2">
    <source>
        <dbReference type="RuleBase" id="RU003707"/>
    </source>
</evidence>
<evidence type="ECO:0000313" key="4">
    <source>
        <dbReference type="Proteomes" id="UP001210380"/>
    </source>
</evidence>
<gene>
    <name evidence="3" type="ORF">OU415_16650</name>
</gene>
<dbReference type="Pfam" id="PF00378">
    <property type="entry name" value="ECH_1"/>
    <property type="match status" value="1"/>
</dbReference>
<dbReference type="CDD" id="cd06558">
    <property type="entry name" value="crotonase-like"/>
    <property type="match status" value="1"/>
</dbReference>
<comment type="similarity">
    <text evidence="1 2">Belongs to the enoyl-CoA hydratase/isomerase family.</text>
</comment>
<dbReference type="InterPro" id="IPR029045">
    <property type="entry name" value="ClpP/crotonase-like_dom_sf"/>
</dbReference>
<dbReference type="Proteomes" id="UP001210380">
    <property type="component" value="Unassembled WGS sequence"/>
</dbReference>
<evidence type="ECO:0000313" key="3">
    <source>
        <dbReference type="EMBL" id="MDA3627076.1"/>
    </source>
</evidence>
<dbReference type="Gene3D" id="3.90.226.10">
    <property type="entry name" value="2-enoyl-CoA Hydratase, Chain A, domain 1"/>
    <property type="match status" value="1"/>
</dbReference>
<comment type="caution">
    <text evidence="3">The sequence shown here is derived from an EMBL/GenBank/DDBJ whole genome shotgun (WGS) entry which is preliminary data.</text>
</comment>
<dbReference type="SUPFAM" id="SSF52096">
    <property type="entry name" value="ClpP/crotonase"/>
    <property type="match status" value="1"/>
</dbReference>
<proteinExistence type="inferred from homology"/>